<dbReference type="GO" id="GO:0009279">
    <property type="term" value="C:cell outer membrane"/>
    <property type="evidence" value="ECO:0007669"/>
    <property type="project" value="UniProtKB-SubCell"/>
</dbReference>
<keyword evidence="7" id="KW-0998">Cell outer membrane</keyword>
<dbReference type="EMBL" id="JADWYR010000001">
    <property type="protein sequence ID" value="MBG9375516.1"/>
    <property type="molecule type" value="Genomic_DNA"/>
</dbReference>
<dbReference type="InterPro" id="IPR003423">
    <property type="entry name" value="OMP_efflux"/>
</dbReference>
<organism evidence="9 10">
    <name type="scientific">Panacibacter microcysteis</name>
    <dbReference type="NCBI Taxonomy" id="2793269"/>
    <lineage>
        <taxon>Bacteria</taxon>
        <taxon>Pseudomonadati</taxon>
        <taxon>Bacteroidota</taxon>
        <taxon>Chitinophagia</taxon>
        <taxon>Chitinophagales</taxon>
        <taxon>Chitinophagaceae</taxon>
        <taxon>Panacibacter</taxon>
    </lineage>
</organism>
<dbReference type="Gene3D" id="1.20.1600.10">
    <property type="entry name" value="Outer membrane efflux proteins (OEP)"/>
    <property type="match status" value="1"/>
</dbReference>
<feature type="chain" id="PRO_5037414195" evidence="8">
    <location>
        <begin position="18"/>
        <end position="432"/>
    </location>
</feature>
<dbReference type="Proteomes" id="UP000628448">
    <property type="component" value="Unassembled WGS sequence"/>
</dbReference>
<dbReference type="InterPro" id="IPR051906">
    <property type="entry name" value="TolC-like"/>
</dbReference>
<dbReference type="SUPFAM" id="SSF56954">
    <property type="entry name" value="Outer membrane efflux proteins (OEP)"/>
    <property type="match status" value="1"/>
</dbReference>
<evidence type="ECO:0000256" key="7">
    <source>
        <dbReference type="ARBA" id="ARBA00023237"/>
    </source>
</evidence>
<keyword evidence="5" id="KW-0812">Transmembrane</keyword>
<evidence type="ECO:0000256" key="6">
    <source>
        <dbReference type="ARBA" id="ARBA00023136"/>
    </source>
</evidence>
<evidence type="ECO:0000313" key="10">
    <source>
        <dbReference type="Proteomes" id="UP000628448"/>
    </source>
</evidence>
<evidence type="ECO:0000256" key="2">
    <source>
        <dbReference type="ARBA" id="ARBA00007613"/>
    </source>
</evidence>
<comment type="similarity">
    <text evidence="2">Belongs to the outer membrane factor (OMF) (TC 1.B.17) family.</text>
</comment>
<evidence type="ECO:0000256" key="5">
    <source>
        <dbReference type="ARBA" id="ARBA00022692"/>
    </source>
</evidence>
<evidence type="ECO:0000256" key="3">
    <source>
        <dbReference type="ARBA" id="ARBA00022448"/>
    </source>
</evidence>
<accession>A0A931E4T5</accession>
<dbReference type="PANTHER" id="PTHR30026">
    <property type="entry name" value="OUTER MEMBRANE PROTEIN TOLC"/>
    <property type="match status" value="1"/>
</dbReference>
<keyword evidence="4" id="KW-1134">Transmembrane beta strand</keyword>
<dbReference type="GO" id="GO:0015562">
    <property type="term" value="F:efflux transmembrane transporter activity"/>
    <property type="evidence" value="ECO:0007669"/>
    <property type="project" value="InterPro"/>
</dbReference>
<dbReference type="AlphaFoldDB" id="A0A931E4T5"/>
<dbReference type="PANTHER" id="PTHR30026:SF20">
    <property type="entry name" value="OUTER MEMBRANE PROTEIN TOLC"/>
    <property type="match status" value="1"/>
</dbReference>
<comment type="subcellular location">
    <subcellularLocation>
        <location evidence="1">Cell outer membrane</location>
    </subcellularLocation>
</comment>
<comment type="caution">
    <text evidence="9">The sequence shown here is derived from an EMBL/GenBank/DDBJ whole genome shotgun (WGS) entry which is preliminary data.</text>
</comment>
<name>A0A931E4T5_9BACT</name>
<gene>
    <name evidence="9" type="ORF">I5907_04680</name>
</gene>
<reference evidence="9" key="1">
    <citation type="submission" date="2020-11" db="EMBL/GenBank/DDBJ databases">
        <title>Bacterial whole genome sequence for Panacibacter sp. DH6.</title>
        <authorList>
            <person name="Le V."/>
            <person name="Ko S."/>
            <person name="Ahn C.-Y."/>
            <person name="Oh H.-M."/>
        </authorList>
    </citation>
    <scope>NUCLEOTIDE SEQUENCE</scope>
    <source>
        <strain evidence="9">DH6</strain>
    </source>
</reference>
<evidence type="ECO:0000256" key="4">
    <source>
        <dbReference type="ARBA" id="ARBA00022452"/>
    </source>
</evidence>
<keyword evidence="10" id="KW-1185">Reference proteome</keyword>
<dbReference type="GO" id="GO:1990281">
    <property type="term" value="C:efflux pump complex"/>
    <property type="evidence" value="ECO:0007669"/>
    <property type="project" value="TreeGrafter"/>
</dbReference>
<proteinExistence type="inferred from homology"/>
<keyword evidence="6" id="KW-0472">Membrane</keyword>
<dbReference type="RefSeq" id="WP_196989564.1">
    <property type="nucleotide sequence ID" value="NZ_JADWYR010000001.1"/>
</dbReference>
<evidence type="ECO:0000313" key="9">
    <source>
        <dbReference type="EMBL" id="MBG9375516.1"/>
    </source>
</evidence>
<protein>
    <submittedName>
        <fullName evidence="9">TolC family protein</fullName>
    </submittedName>
</protein>
<dbReference type="GO" id="GO:0015288">
    <property type="term" value="F:porin activity"/>
    <property type="evidence" value="ECO:0007669"/>
    <property type="project" value="TreeGrafter"/>
</dbReference>
<dbReference type="Pfam" id="PF02321">
    <property type="entry name" value="OEP"/>
    <property type="match status" value="2"/>
</dbReference>
<keyword evidence="3" id="KW-0813">Transport</keyword>
<feature type="signal peptide" evidence="8">
    <location>
        <begin position="1"/>
        <end position="17"/>
    </location>
</feature>
<keyword evidence="8" id="KW-0732">Signal</keyword>
<sequence>MKKIIAVLLLFTFKAHAQKLTLEEAINIALKNSFDIQLAKNNVAVNDALNSYGVAGGLPVVTGTASDLEQLSSLNQRFVGGDTARTVKANAAPSNSLNVGVNANFVLYNGMRIVSTKKRLEQLESQSEQLLNAQVQIAIANVMSKYYDIVRQQEYSQTIDSSIAISKLRLEILQTRMDVGLANNADVFQAQIDLNTLLQAKESQELTVSIAKTELLRVLTLKADSTINVDDSIKVGELMKLEAILDNLSTNPDIIAANQQIEINELIERETAALRYPTLSVNAGYTYGRTQNAAGQLLLNQRYGPQAGINLSIPIYNGNAFKRQQRVAEINTQSATVQKDALVNDYVNSAVKQYQTYITTLQQLEKEEENYRITQALIDLVLKRFELRVATILELREAQQSFEETSYRLTNLRFAAKSAEIELKRLSNKLSF</sequence>
<evidence type="ECO:0000256" key="8">
    <source>
        <dbReference type="SAM" id="SignalP"/>
    </source>
</evidence>
<evidence type="ECO:0000256" key="1">
    <source>
        <dbReference type="ARBA" id="ARBA00004442"/>
    </source>
</evidence>